<dbReference type="SUPFAM" id="SSF51735">
    <property type="entry name" value="NAD(P)-binding Rossmann-fold domains"/>
    <property type="match status" value="1"/>
</dbReference>
<dbReference type="InterPro" id="IPR053011">
    <property type="entry name" value="SDR_family_member_7"/>
</dbReference>
<keyword evidence="2" id="KW-1185">Reference proteome</keyword>
<evidence type="ECO:0008006" key="3">
    <source>
        <dbReference type="Google" id="ProtNLM"/>
    </source>
</evidence>
<feature type="non-terminal residue" evidence="1">
    <location>
        <position position="50"/>
    </location>
</feature>
<sequence>QELTDLVVWVTGASSGIGEELAYQLSKLGVSLVLSARRMHELERVKRKCL</sequence>
<organism evidence="1 2">
    <name type="scientific">Marmota monax</name>
    <name type="common">Woodchuck</name>
    <dbReference type="NCBI Taxonomy" id="9995"/>
    <lineage>
        <taxon>Eukaryota</taxon>
        <taxon>Metazoa</taxon>
        <taxon>Chordata</taxon>
        <taxon>Craniata</taxon>
        <taxon>Vertebrata</taxon>
        <taxon>Euteleostomi</taxon>
        <taxon>Mammalia</taxon>
        <taxon>Eutheria</taxon>
        <taxon>Euarchontoglires</taxon>
        <taxon>Glires</taxon>
        <taxon>Rodentia</taxon>
        <taxon>Sciuromorpha</taxon>
        <taxon>Sciuridae</taxon>
        <taxon>Xerinae</taxon>
        <taxon>Marmotini</taxon>
        <taxon>Marmota</taxon>
    </lineage>
</organism>
<dbReference type="PANTHER" id="PTHR44269">
    <property type="entry name" value="DEHYDROGENASE/REDUCTASE SDR FAMILY MEMBER 7-RELATED"/>
    <property type="match status" value="1"/>
</dbReference>
<proteinExistence type="predicted"/>
<evidence type="ECO:0000313" key="2">
    <source>
        <dbReference type="Proteomes" id="UP000335636"/>
    </source>
</evidence>
<accession>A0A5E4D3K8</accession>
<dbReference type="InterPro" id="IPR036291">
    <property type="entry name" value="NAD(P)-bd_dom_sf"/>
</dbReference>
<evidence type="ECO:0000313" key="1">
    <source>
        <dbReference type="EMBL" id="VTJ87639.1"/>
    </source>
</evidence>
<comment type="caution">
    <text evidence="1">The sequence shown here is derived from an EMBL/GenBank/DDBJ whole genome shotgun (WGS) entry which is preliminary data.</text>
</comment>
<dbReference type="Pfam" id="PF00106">
    <property type="entry name" value="adh_short"/>
    <property type="match status" value="1"/>
</dbReference>
<dbReference type="InterPro" id="IPR002347">
    <property type="entry name" value="SDR_fam"/>
</dbReference>
<reference evidence="1" key="1">
    <citation type="submission" date="2019-04" db="EMBL/GenBank/DDBJ databases">
        <authorList>
            <person name="Alioto T."/>
            <person name="Alioto T."/>
        </authorList>
    </citation>
    <scope>NUCLEOTIDE SEQUENCE [LARGE SCALE GENOMIC DNA]</scope>
</reference>
<dbReference type="AlphaFoldDB" id="A0A5E4D3K8"/>
<dbReference type="Gene3D" id="3.40.50.720">
    <property type="entry name" value="NAD(P)-binding Rossmann-like Domain"/>
    <property type="match status" value="1"/>
</dbReference>
<gene>
    <name evidence="1" type="ORF">MONAX_5E030168</name>
</gene>
<dbReference type="PANTHER" id="PTHR44269:SF1">
    <property type="entry name" value="DEHYDROGENASE_REDUCTASE SDR FAMILY MEMBER 7"/>
    <property type="match status" value="1"/>
</dbReference>
<protein>
    <recommendedName>
        <fullName evidence="3">Dehydrogenase/reductase SDR family member 7</fullName>
    </recommendedName>
</protein>
<dbReference type="Proteomes" id="UP000335636">
    <property type="component" value="Unassembled WGS sequence"/>
</dbReference>
<dbReference type="EMBL" id="CABDUW010002671">
    <property type="protein sequence ID" value="VTJ87639.1"/>
    <property type="molecule type" value="Genomic_DNA"/>
</dbReference>
<name>A0A5E4D3K8_MARMO</name>
<feature type="non-terminal residue" evidence="1">
    <location>
        <position position="1"/>
    </location>
</feature>